<keyword evidence="3" id="KW-1185">Reference proteome</keyword>
<dbReference type="EMBL" id="JAUKTV010000001">
    <property type="protein sequence ID" value="KAK0748598.1"/>
    <property type="molecule type" value="Genomic_DNA"/>
</dbReference>
<protein>
    <submittedName>
        <fullName evidence="2">Uncharacterized protein</fullName>
    </submittedName>
</protein>
<name>A0AA40EZU6_9PEZI</name>
<feature type="region of interest" description="Disordered" evidence="1">
    <location>
        <begin position="1"/>
        <end position="50"/>
    </location>
</feature>
<reference evidence="2" key="1">
    <citation type="submission" date="2023-06" db="EMBL/GenBank/DDBJ databases">
        <title>Genome-scale phylogeny and comparative genomics of the fungal order Sordariales.</title>
        <authorList>
            <consortium name="Lawrence Berkeley National Laboratory"/>
            <person name="Hensen N."/>
            <person name="Bonometti L."/>
            <person name="Westerberg I."/>
            <person name="Brannstrom I.O."/>
            <person name="Guillou S."/>
            <person name="Cros-Aarteil S."/>
            <person name="Calhoun S."/>
            <person name="Haridas S."/>
            <person name="Kuo A."/>
            <person name="Mondo S."/>
            <person name="Pangilinan J."/>
            <person name="Riley R."/>
            <person name="Labutti K."/>
            <person name="Andreopoulos B."/>
            <person name="Lipzen A."/>
            <person name="Chen C."/>
            <person name="Yanf M."/>
            <person name="Daum C."/>
            <person name="Ng V."/>
            <person name="Clum A."/>
            <person name="Steindorff A."/>
            <person name="Ohm R."/>
            <person name="Martin F."/>
            <person name="Silar P."/>
            <person name="Natvig D."/>
            <person name="Lalanne C."/>
            <person name="Gautier V."/>
            <person name="Ament-Velasquez S.L."/>
            <person name="Kruys A."/>
            <person name="Hutchinson M.I."/>
            <person name="Powell A.J."/>
            <person name="Barry K."/>
            <person name="Miller A.N."/>
            <person name="Grigoriev I.V."/>
            <person name="Debuchy R."/>
            <person name="Gladieux P."/>
            <person name="Thoren M.H."/>
            <person name="Johannesson H."/>
        </authorList>
    </citation>
    <scope>NUCLEOTIDE SEQUENCE</scope>
    <source>
        <strain evidence="2">CBS 540.89</strain>
    </source>
</reference>
<organism evidence="2 3">
    <name type="scientific">Apiosordaria backusii</name>
    <dbReference type="NCBI Taxonomy" id="314023"/>
    <lineage>
        <taxon>Eukaryota</taxon>
        <taxon>Fungi</taxon>
        <taxon>Dikarya</taxon>
        <taxon>Ascomycota</taxon>
        <taxon>Pezizomycotina</taxon>
        <taxon>Sordariomycetes</taxon>
        <taxon>Sordariomycetidae</taxon>
        <taxon>Sordariales</taxon>
        <taxon>Lasiosphaeriaceae</taxon>
        <taxon>Apiosordaria</taxon>
    </lineage>
</organism>
<evidence type="ECO:0000313" key="2">
    <source>
        <dbReference type="EMBL" id="KAK0748598.1"/>
    </source>
</evidence>
<comment type="caution">
    <text evidence="2">The sequence shown here is derived from an EMBL/GenBank/DDBJ whole genome shotgun (WGS) entry which is preliminary data.</text>
</comment>
<gene>
    <name evidence="2" type="ORF">B0T21DRAFT_447288</name>
</gene>
<sequence>PPPKPFVTLQAAKNIPSHHSVALQTRPSESKRLPLTPSQRSNNKKPPTRHSHQCCVQWCQCYRISCTTSCHSCRIRHCNW</sequence>
<dbReference type="Proteomes" id="UP001172159">
    <property type="component" value="Unassembled WGS sequence"/>
</dbReference>
<proteinExistence type="predicted"/>
<evidence type="ECO:0000313" key="3">
    <source>
        <dbReference type="Proteomes" id="UP001172159"/>
    </source>
</evidence>
<dbReference type="AlphaFoldDB" id="A0AA40EZU6"/>
<feature type="non-terminal residue" evidence="2">
    <location>
        <position position="1"/>
    </location>
</feature>
<evidence type="ECO:0000256" key="1">
    <source>
        <dbReference type="SAM" id="MobiDB-lite"/>
    </source>
</evidence>
<accession>A0AA40EZU6</accession>